<keyword evidence="2" id="KW-0812">Transmembrane</keyword>
<proteinExistence type="predicted"/>
<feature type="non-terminal residue" evidence="3">
    <location>
        <position position="1"/>
    </location>
</feature>
<dbReference type="Gene3D" id="2.60.40.10">
    <property type="entry name" value="Immunoglobulins"/>
    <property type="match status" value="1"/>
</dbReference>
<evidence type="ECO:0000313" key="3">
    <source>
        <dbReference type="EMBL" id="SVD13709.1"/>
    </source>
</evidence>
<sequence>AGSRTPSVESFTIEYVHFTTPTAILTWPNGGENLMHGESYAITWESEGDMSATTPISLDYSLNGGSTWTSITSGTANDGNYLWTLPSNENVERALIRITATALDGSTVQDTSDGTFSIEPPEFWQTDDGDSEDTEPPVITMFPLGTAVAGKPVTIRAEVSDETAVTQVALRYGDTEPVTVAMSPAGNGVWEVTLLPVEGELELVVIASDGTNVVETQSQTLSVGAASASGSSAGGSTIAMTLVVGTALGLLVGISRRKD</sequence>
<dbReference type="InterPro" id="IPR013783">
    <property type="entry name" value="Ig-like_fold"/>
</dbReference>
<evidence type="ECO:0000256" key="2">
    <source>
        <dbReference type="SAM" id="Phobius"/>
    </source>
</evidence>
<organism evidence="3">
    <name type="scientific">marine metagenome</name>
    <dbReference type="NCBI Taxonomy" id="408172"/>
    <lineage>
        <taxon>unclassified sequences</taxon>
        <taxon>metagenomes</taxon>
        <taxon>ecological metagenomes</taxon>
    </lineage>
</organism>
<feature type="transmembrane region" description="Helical" evidence="2">
    <location>
        <begin position="233"/>
        <end position="254"/>
    </location>
</feature>
<dbReference type="EMBL" id="UINC01131789">
    <property type="protein sequence ID" value="SVD13709.1"/>
    <property type="molecule type" value="Genomic_DNA"/>
</dbReference>
<evidence type="ECO:0000256" key="1">
    <source>
        <dbReference type="SAM" id="MobiDB-lite"/>
    </source>
</evidence>
<feature type="region of interest" description="Disordered" evidence="1">
    <location>
        <begin position="108"/>
        <end position="133"/>
    </location>
</feature>
<dbReference type="AlphaFoldDB" id="A0A382SUW8"/>
<gene>
    <name evidence="3" type="ORF">METZ01_LOCUS366563</name>
</gene>
<keyword evidence="2" id="KW-1133">Transmembrane helix</keyword>
<reference evidence="3" key="1">
    <citation type="submission" date="2018-05" db="EMBL/GenBank/DDBJ databases">
        <authorList>
            <person name="Lanie J.A."/>
            <person name="Ng W.-L."/>
            <person name="Kazmierczak K.M."/>
            <person name="Andrzejewski T.M."/>
            <person name="Davidsen T.M."/>
            <person name="Wayne K.J."/>
            <person name="Tettelin H."/>
            <person name="Glass J.I."/>
            <person name="Rusch D."/>
            <person name="Podicherti R."/>
            <person name="Tsui H.-C.T."/>
            <person name="Winkler M.E."/>
        </authorList>
    </citation>
    <scope>NUCLEOTIDE SEQUENCE</scope>
</reference>
<keyword evidence="2" id="KW-0472">Membrane</keyword>
<name>A0A382SUW8_9ZZZZ</name>
<accession>A0A382SUW8</accession>
<protein>
    <submittedName>
        <fullName evidence="3">Uncharacterized protein</fullName>
    </submittedName>
</protein>